<dbReference type="InterPro" id="IPR013216">
    <property type="entry name" value="Methyltransf_11"/>
</dbReference>
<dbReference type="PANTHER" id="PTHR43036">
    <property type="entry name" value="OSJNBB0011N17.9 PROTEIN"/>
    <property type="match status" value="1"/>
</dbReference>
<feature type="region of interest" description="Disordered" evidence="1">
    <location>
        <begin position="28"/>
        <end position="48"/>
    </location>
</feature>
<dbReference type="Gene3D" id="3.40.50.150">
    <property type="entry name" value="Vaccinia Virus protein VP39"/>
    <property type="match status" value="1"/>
</dbReference>
<evidence type="ECO:0000313" key="4">
    <source>
        <dbReference type="Proteomes" id="UP000247498"/>
    </source>
</evidence>
<keyword evidence="3" id="KW-0808">Transferase</keyword>
<accession>A0A2V0PMQ1</accession>
<dbReference type="InParanoid" id="A0A2V0PMQ1"/>
<dbReference type="EMBL" id="BDRX01000122">
    <property type="protein sequence ID" value="GBF98355.1"/>
    <property type="molecule type" value="Genomic_DNA"/>
</dbReference>
<protein>
    <submittedName>
        <fullName evidence="3">Ubiquinone menaquinone biosynthesis methyltransferase</fullName>
    </submittedName>
</protein>
<feature type="domain" description="Methyltransferase type 11" evidence="2">
    <location>
        <begin position="166"/>
        <end position="240"/>
    </location>
</feature>
<dbReference type="AlphaFoldDB" id="A0A2V0PMQ1"/>
<dbReference type="Proteomes" id="UP000247498">
    <property type="component" value="Unassembled WGS sequence"/>
</dbReference>
<dbReference type="GO" id="GO:0008757">
    <property type="term" value="F:S-adenosylmethionine-dependent methyltransferase activity"/>
    <property type="evidence" value="ECO:0007669"/>
    <property type="project" value="InterPro"/>
</dbReference>
<dbReference type="FunCoup" id="A0A2V0PMQ1">
    <property type="interactions" value="459"/>
</dbReference>
<dbReference type="OrthoDB" id="2013972at2759"/>
<dbReference type="InterPro" id="IPR029063">
    <property type="entry name" value="SAM-dependent_MTases_sf"/>
</dbReference>
<dbReference type="GO" id="GO:0032259">
    <property type="term" value="P:methylation"/>
    <property type="evidence" value="ECO:0007669"/>
    <property type="project" value="UniProtKB-KW"/>
</dbReference>
<proteinExistence type="predicted"/>
<dbReference type="CDD" id="cd02440">
    <property type="entry name" value="AdoMet_MTases"/>
    <property type="match status" value="1"/>
</dbReference>
<comment type="caution">
    <text evidence="3">The sequence shown here is derived from an EMBL/GenBank/DDBJ whole genome shotgun (WGS) entry which is preliminary data.</text>
</comment>
<dbReference type="Pfam" id="PF08241">
    <property type="entry name" value="Methyltransf_11"/>
    <property type="match status" value="1"/>
</dbReference>
<organism evidence="3 4">
    <name type="scientific">Raphidocelis subcapitata</name>
    <dbReference type="NCBI Taxonomy" id="307507"/>
    <lineage>
        <taxon>Eukaryota</taxon>
        <taxon>Viridiplantae</taxon>
        <taxon>Chlorophyta</taxon>
        <taxon>core chlorophytes</taxon>
        <taxon>Chlorophyceae</taxon>
        <taxon>CS clade</taxon>
        <taxon>Sphaeropleales</taxon>
        <taxon>Selenastraceae</taxon>
        <taxon>Raphidocelis</taxon>
    </lineage>
</organism>
<name>A0A2V0PMQ1_9CHLO</name>
<keyword evidence="4" id="KW-1185">Reference proteome</keyword>
<keyword evidence="3" id="KW-0830">Ubiquinone</keyword>
<keyword evidence="3" id="KW-0489">Methyltransferase</keyword>
<evidence type="ECO:0000256" key="1">
    <source>
        <dbReference type="SAM" id="MobiDB-lite"/>
    </source>
</evidence>
<evidence type="ECO:0000259" key="2">
    <source>
        <dbReference type="Pfam" id="PF08241"/>
    </source>
</evidence>
<dbReference type="PANTHER" id="PTHR43036:SF1">
    <property type="entry name" value="S-ADENOSYL-L-METHIONINE-DEPENDENT METHYLTRANSFERASES SUPERFAMILY PROTEIN"/>
    <property type="match status" value="1"/>
</dbReference>
<reference evidence="3 4" key="1">
    <citation type="journal article" date="2018" name="Sci. Rep.">
        <title>Raphidocelis subcapitata (=Pseudokirchneriella subcapitata) provides an insight into genome evolution and environmental adaptations in the Sphaeropleales.</title>
        <authorList>
            <person name="Suzuki S."/>
            <person name="Yamaguchi H."/>
            <person name="Nakajima N."/>
            <person name="Kawachi M."/>
        </authorList>
    </citation>
    <scope>NUCLEOTIDE SEQUENCE [LARGE SCALE GENOMIC DNA]</scope>
    <source>
        <strain evidence="3 4">NIES-35</strain>
    </source>
</reference>
<sequence length="315" mass="33394">MLALTGSGASIARSCRLLAPAAGAAAARPLRGAQRPRRQRTSGAVESHSRRHLMGALLGGPLLSTAGLWRGAAPAAAAAADQVAKVLEDPKWPEAWPFRPEDFLRYDESDDGAFYSVPRFVYHIDEGAVAALTDYYSEVFPPSGTSDAAVLDICSSWVSHYPAGYTAGRVTGLGMVEEELKANKQLSDWVVHDLNKDPALPFPDNTFDVITNCVSVDYLNRPLEVFREIHRVLKPGGRAVMSFSNRWAEVHHVWIVGSYFHYSVPGGFDAPTARDITPKRGPFAGAGDPMYVVTATKAAAGGGGGGADGGAAGAA</sequence>
<gene>
    <name evidence="3" type="ORF">Rsub_11249</name>
</gene>
<dbReference type="SUPFAM" id="SSF53335">
    <property type="entry name" value="S-adenosyl-L-methionine-dependent methyltransferases"/>
    <property type="match status" value="1"/>
</dbReference>
<evidence type="ECO:0000313" key="3">
    <source>
        <dbReference type="EMBL" id="GBF98355.1"/>
    </source>
</evidence>